<sequence length="85" mass="9618">MQHKNAQPPLPLKLAVELAFLNRDALISFNSTFPCAHSIQSPTGHSHPLAIITKHIGNHSVPYMMRICFTRWEEKGLRTKEVRSA</sequence>
<gene>
    <name evidence="1" type="ORF">CY34DRAFT_811685</name>
</gene>
<dbReference type="HOGENOM" id="CLU_2514153_0_0_1"/>
<dbReference type="EMBL" id="KN835570">
    <property type="protein sequence ID" value="KIK35999.1"/>
    <property type="molecule type" value="Genomic_DNA"/>
</dbReference>
<reference evidence="1 2" key="1">
    <citation type="submission" date="2014-04" db="EMBL/GenBank/DDBJ databases">
        <authorList>
            <consortium name="DOE Joint Genome Institute"/>
            <person name="Kuo A."/>
            <person name="Ruytinx J."/>
            <person name="Rineau F."/>
            <person name="Colpaert J."/>
            <person name="Kohler A."/>
            <person name="Nagy L.G."/>
            <person name="Floudas D."/>
            <person name="Copeland A."/>
            <person name="Barry K.W."/>
            <person name="Cichocki N."/>
            <person name="Veneault-Fourrey C."/>
            <person name="LaButti K."/>
            <person name="Lindquist E.A."/>
            <person name="Lipzen A."/>
            <person name="Lundell T."/>
            <person name="Morin E."/>
            <person name="Murat C."/>
            <person name="Sun H."/>
            <person name="Tunlid A."/>
            <person name="Henrissat B."/>
            <person name="Grigoriev I.V."/>
            <person name="Hibbett D.S."/>
            <person name="Martin F."/>
            <person name="Nordberg H.P."/>
            <person name="Cantor M.N."/>
            <person name="Hua S.X."/>
        </authorList>
    </citation>
    <scope>NUCLEOTIDE SEQUENCE [LARGE SCALE GENOMIC DNA]</scope>
    <source>
        <strain evidence="1 2">UH-Slu-Lm8-n1</strain>
    </source>
</reference>
<proteinExistence type="predicted"/>
<evidence type="ECO:0000313" key="1">
    <source>
        <dbReference type="EMBL" id="KIK35999.1"/>
    </source>
</evidence>
<name>A0A0D0AD36_9AGAM</name>
<evidence type="ECO:0000313" key="2">
    <source>
        <dbReference type="Proteomes" id="UP000054485"/>
    </source>
</evidence>
<dbReference type="AlphaFoldDB" id="A0A0D0AD36"/>
<protein>
    <submittedName>
        <fullName evidence="1">Uncharacterized protein</fullName>
    </submittedName>
</protein>
<keyword evidence="2" id="KW-1185">Reference proteome</keyword>
<dbReference type="InParanoid" id="A0A0D0AD36"/>
<reference evidence="2" key="2">
    <citation type="submission" date="2015-01" db="EMBL/GenBank/DDBJ databases">
        <title>Evolutionary Origins and Diversification of the Mycorrhizal Mutualists.</title>
        <authorList>
            <consortium name="DOE Joint Genome Institute"/>
            <consortium name="Mycorrhizal Genomics Consortium"/>
            <person name="Kohler A."/>
            <person name="Kuo A."/>
            <person name="Nagy L.G."/>
            <person name="Floudas D."/>
            <person name="Copeland A."/>
            <person name="Barry K.W."/>
            <person name="Cichocki N."/>
            <person name="Veneault-Fourrey C."/>
            <person name="LaButti K."/>
            <person name="Lindquist E.A."/>
            <person name="Lipzen A."/>
            <person name="Lundell T."/>
            <person name="Morin E."/>
            <person name="Murat C."/>
            <person name="Riley R."/>
            <person name="Ohm R."/>
            <person name="Sun H."/>
            <person name="Tunlid A."/>
            <person name="Henrissat B."/>
            <person name="Grigoriev I.V."/>
            <person name="Hibbett D.S."/>
            <person name="Martin F."/>
        </authorList>
    </citation>
    <scope>NUCLEOTIDE SEQUENCE [LARGE SCALE GENOMIC DNA]</scope>
    <source>
        <strain evidence="2">UH-Slu-Lm8-n1</strain>
    </source>
</reference>
<accession>A0A0D0AD36</accession>
<dbReference type="Proteomes" id="UP000054485">
    <property type="component" value="Unassembled WGS sequence"/>
</dbReference>
<organism evidence="1 2">
    <name type="scientific">Suillus luteus UH-Slu-Lm8-n1</name>
    <dbReference type="NCBI Taxonomy" id="930992"/>
    <lineage>
        <taxon>Eukaryota</taxon>
        <taxon>Fungi</taxon>
        <taxon>Dikarya</taxon>
        <taxon>Basidiomycota</taxon>
        <taxon>Agaricomycotina</taxon>
        <taxon>Agaricomycetes</taxon>
        <taxon>Agaricomycetidae</taxon>
        <taxon>Boletales</taxon>
        <taxon>Suillineae</taxon>
        <taxon>Suillaceae</taxon>
        <taxon>Suillus</taxon>
    </lineage>
</organism>